<dbReference type="EMBL" id="AF233440">
    <property type="protein sequence ID" value="AAK06942.1"/>
    <property type="molecule type" value="Genomic_DNA"/>
</dbReference>
<feature type="transmembrane region" description="Helical" evidence="2">
    <location>
        <begin position="305"/>
        <end position="327"/>
    </location>
</feature>
<reference evidence="3" key="1">
    <citation type="journal article" date="2000" name="J. Bacteriol.">
        <title>pING family of conjugative plasmids from the extremely thermophilic archaeon Sulfolobus islandicus: insights into recombination and conjugation in Crenarchaeota.</title>
        <authorList>
            <person name="Stedman K.M."/>
            <person name="She Q."/>
            <person name="Phan H."/>
            <person name="Holz I."/>
            <person name="Singh H."/>
            <person name="Prangishvili D."/>
            <person name="Garrett R."/>
            <person name="Zillig W."/>
        </authorList>
    </citation>
    <scope>NUCLEOTIDE SEQUENCE</scope>
    <source>
        <plasmid evidence="3">pING1</plasmid>
    </source>
</reference>
<accession>Q9C4V0</accession>
<feature type="transmembrane region" description="Helical" evidence="2">
    <location>
        <begin position="339"/>
        <end position="358"/>
    </location>
</feature>
<keyword evidence="2" id="KW-0472">Membrane</keyword>
<feature type="transmembrane region" description="Helical" evidence="2">
    <location>
        <begin position="226"/>
        <end position="253"/>
    </location>
</feature>
<feature type="transmembrane region" description="Helical" evidence="2">
    <location>
        <begin position="157"/>
        <end position="176"/>
    </location>
</feature>
<feature type="transmembrane region" description="Helical" evidence="2">
    <location>
        <begin position="117"/>
        <end position="137"/>
    </location>
</feature>
<organism evidence="3">
    <name type="scientific">Saccharolobus islandicus</name>
    <name type="common">Sulfolobus islandicus</name>
    <dbReference type="NCBI Taxonomy" id="43080"/>
    <lineage>
        <taxon>Archaea</taxon>
        <taxon>Thermoproteota</taxon>
        <taxon>Thermoprotei</taxon>
        <taxon>Sulfolobales</taxon>
        <taxon>Sulfolobaceae</taxon>
        <taxon>Saccharolobus</taxon>
    </lineage>
</organism>
<feature type="transmembrane region" description="Helical" evidence="2">
    <location>
        <begin position="85"/>
        <end position="105"/>
    </location>
</feature>
<feature type="compositionally biased region" description="Low complexity" evidence="1">
    <location>
        <begin position="407"/>
        <end position="417"/>
    </location>
</feature>
<dbReference type="AlphaFoldDB" id="Q9C4V0"/>
<proteinExistence type="predicted"/>
<feature type="transmembrane region" description="Helical" evidence="2">
    <location>
        <begin position="188"/>
        <end position="206"/>
    </location>
</feature>
<protein>
    <submittedName>
        <fullName evidence="3">ORF622</fullName>
    </submittedName>
</protein>
<name>Q9C4V0_SACIS</name>
<geneLocation type="plasmid" evidence="3">
    <name>pING1</name>
</geneLocation>
<sequence>MNSYRMSVVYTILGWAEWIALMLIGAEIIIAAWKISAEHDISEGFRKLILATAGGVLILSLVNYFVPQVNSVIPASILSIPGANYIEDLAIAAFGIGAIYGGYLVAKGDLEHGFEMIGLVATMFILMASASSLFSSSSLPTNVQLNQITANAQSNGISLNFIADIINFATVLPSGGAINSLASLVDQYASAIAAIGLIILAVWRFLFDMETELMRYLVTIVKDVVIVAILIAGALSIWSGFAEIINGIIAIILNSSNVQNFLNTAVASMLGWIIGGLASGYFVPFLADFASGLLEMSIIAFDLALARYLIISAAIGLAPILAALWLWPPLRRVVEFMAYFVLGMAIGGIIAAGAIYILASSGIVSNLASAFSPFVMGILPWTTGIAFGGGASGGGGIITRSLPRGSSVGSSANGGSSVTVLQNTKQQQIPQTTTLNRPTIQVPQQQAQQSSLLQSIKNVVIPPTVQRVMNRPTIQTQASIGKVSSALPSGFAVKGIGNPSPVIKPLPANTNLNVGSTTYGTGMRLTPNNAKIWTILSQGRIGGNSIAGAKSNATANVIAQETKFHAFLDALKQNTILFAKHFDMGLQRRLGISLSSFRGATYSQNVKLNRPTNLAKSPKKSN</sequence>
<feature type="transmembrane region" description="Helical" evidence="2">
    <location>
        <begin position="12"/>
        <end position="33"/>
    </location>
</feature>
<feature type="transmembrane region" description="Helical" evidence="2">
    <location>
        <begin position="45"/>
        <end position="65"/>
    </location>
</feature>
<evidence type="ECO:0000313" key="3">
    <source>
        <dbReference type="EMBL" id="AAK06942.1"/>
    </source>
</evidence>
<evidence type="ECO:0000256" key="2">
    <source>
        <dbReference type="SAM" id="Phobius"/>
    </source>
</evidence>
<feature type="compositionally biased region" description="Polar residues" evidence="1">
    <location>
        <begin position="418"/>
        <end position="432"/>
    </location>
</feature>
<keyword evidence="3" id="KW-0614">Plasmid</keyword>
<keyword evidence="2" id="KW-0812">Transmembrane</keyword>
<feature type="transmembrane region" description="Helical" evidence="2">
    <location>
        <begin position="265"/>
        <end position="285"/>
    </location>
</feature>
<evidence type="ECO:0000256" key="1">
    <source>
        <dbReference type="SAM" id="MobiDB-lite"/>
    </source>
</evidence>
<keyword evidence="2" id="KW-1133">Transmembrane helix</keyword>
<feature type="region of interest" description="Disordered" evidence="1">
    <location>
        <begin position="407"/>
        <end position="432"/>
    </location>
</feature>